<dbReference type="eggNOG" id="COG1895">
    <property type="taxonomic scope" value="Bacteria"/>
</dbReference>
<evidence type="ECO:0000256" key="1">
    <source>
        <dbReference type="ARBA" id="ARBA00038248"/>
    </source>
</evidence>
<organism evidence="3 4">
    <name type="scientific">Desulfofarcimen acetoxidans (strain ATCC 49208 / DSM 771 / KCTC 5769 / VKM B-1644 / 5575)</name>
    <name type="common">Desulfotomaculum acetoxidans</name>
    <dbReference type="NCBI Taxonomy" id="485916"/>
    <lineage>
        <taxon>Bacteria</taxon>
        <taxon>Bacillati</taxon>
        <taxon>Bacillota</taxon>
        <taxon>Clostridia</taxon>
        <taxon>Eubacteriales</taxon>
        <taxon>Peptococcaceae</taxon>
        <taxon>Desulfofarcimen</taxon>
    </lineage>
</organism>
<evidence type="ECO:0000259" key="2">
    <source>
        <dbReference type="Pfam" id="PF05168"/>
    </source>
</evidence>
<dbReference type="InterPro" id="IPR007842">
    <property type="entry name" value="HEPN_dom"/>
</dbReference>
<dbReference type="PANTHER" id="PTHR36565:SF1">
    <property type="entry name" value="UPF0332 PROTEIN TM_1000"/>
    <property type="match status" value="1"/>
</dbReference>
<dbReference type="PANTHER" id="PTHR36565">
    <property type="entry name" value="UPF0332 PROTEIN TM_1000"/>
    <property type="match status" value="1"/>
</dbReference>
<name>C8VYJ5_DESAS</name>
<proteinExistence type="inferred from homology"/>
<dbReference type="EMBL" id="CP001720">
    <property type="protein sequence ID" value="ACV64716.1"/>
    <property type="molecule type" value="Genomic_DNA"/>
</dbReference>
<sequence>MLLERQMYSDAVSRAYYAVFQAARAVLATKSLDSCKHSGIIGLFNQQFVKTGILPRDYGKILKSCRDLREVGDYDDFYLVSREEAFSSIENASRFIRGIKLYLKTYEDDIP</sequence>
<keyword evidence="4" id="KW-1185">Reference proteome</keyword>
<feature type="domain" description="HEPN" evidence="2">
    <location>
        <begin position="2"/>
        <end position="97"/>
    </location>
</feature>
<dbReference type="Pfam" id="PF05168">
    <property type="entry name" value="HEPN"/>
    <property type="match status" value="1"/>
</dbReference>
<evidence type="ECO:0000313" key="4">
    <source>
        <dbReference type="Proteomes" id="UP000002217"/>
    </source>
</evidence>
<protein>
    <submittedName>
        <fullName evidence="3">HEPN domain protein</fullName>
    </submittedName>
</protein>
<dbReference type="KEGG" id="dae:Dtox_4033"/>
<dbReference type="AlphaFoldDB" id="C8VYJ5"/>
<gene>
    <name evidence="3" type="ordered locus">Dtox_4033</name>
</gene>
<reference evidence="3 4" key="1">
    <citation type="journal article" date="2009" name="Stand. Genomic Sci.">
        <title>Complete genome sequence of Desulfotomaculum acetoxidans type strain (5575).</title>
        <authorList>
            <person name="Spring S."/>
            <person name="Lapidus A."/>
            <person name="Schroder M."/>
            <person name="Gleim D."/>
            <person name="Sims D."/>
            <person name="Meincke L."/>
            <person name="Glavina Del Rio T."/>
            <person name="Tice H."/>
            <person name="Copeland A."/>
            <person name="Cheng J.F."/>
            <person name="Lucas S."/>
            <person name="Chen F."/>
            <person name="Nolan M."/>
            <person name="Bruce D."/>
            <person name="Goodwin L."/>
            <person name="Pitluck S."/>
            <person name="Ivanova N."/>
            <person name="Mavromatis K."/>
            <person name="Mikhailova N."/>
            <person name="Pati A."/>
            <person name="Chen A."/>
            <person name="Palaniappan K."/>
            <person name="Land M."/>
            <person name="Hauser L."/>
            <person name="Chang Y.J."/>
            <person name="Jeffries C.D."/>
            <person name="Chain P."/>
            <person name="Saunders E."/>
            <person name="Brettin T."/>
            <person name="Detter J.C."/>
            <person name="Goker M."/>
            <person name="Bristow J."/>
            <person name="Eisen J.A."/>
            <person name="Markowitz V."/>
            <person name="Hugenholtz P."/>
            <person name="Kyrpides N.C."/>
            <person name="Klenk H.P."/>
            <person name="Han C."/>
        </authorList>
    </citation>
    <scope>NUCLEOTIDE SEQUENCE [LARGE SCALE GENOMIC DNA]</scope>
    <source>
        <strain evidence="4">ATCC 49208 / DSM 771 / VKM B-1644</strain>
    </source>
</reference>
<dbReference type="HOGENOM" id="CLU_151247_1_0_9"/>
<dbReference type="Proteomes" id="UP000002217">
    <property type="component" value="Chromosome"/>
</dbReference>
<dbReference type="InterPro" id="IPR052226">
    <property type="entry name" value="UPF0332_toxin"/>
</dbReference>
<comment type="similarity">
    <text evidence="1">Belongs to the UPF0332 family.</text>
</comment>
<accession>C8VYJ5</accession>
<dbReference type="Gene3D" id="1.20.120.330">
    <property type="entry name" value="Nucleotidyltransferases domain 2"/>
    <property type="match status" value="1"/>
</dbReference>
<evidence type="ECO:0000313" key="3">
    <source>
        <dbReference type="EMBL" id="ACV64716.1"/>
    </source>
</evidence>